<evidence type="ECO:0000256" key="6">
    <source>
        <dbReference type="ARBA" id="ARBA00023228"/>
    </source>
</evidence>
<dbReference type="OrthoDB" id="192544at2759"/>
<feature type="transmembrane region" description="Helical" evidence="7">
    <location>
        <begin position="251"/>
        <end position="275"/>
    </location>
</feature>
<dbReference type="GO" id="GO:0005765">
    <property type="term" value="C:lysosomal membrane"/>
    <property type="evidence" value="ECO:0007669"/>
    <property type="project" value="UniProtKB-SubCell"/>
</dbReference>
<dbReference type="CDD" id="cd21464">
    <property type="entry name" value="7tm_GPR137"/>
    <property type="match status" value="1"/>
</dbReference>
<dbReference type="KEGG" id="lgi:LOTGIDRAFT_192257"/>
<feature type="transmembrane region" description="Helical" evidence="7">
    <location>
        <begin position="207"/>
        <end position="230"/>
    </location>
</feature>
<dbReference type="OMA" id="CCMCKLS"/>
<dbReference type="CTD" id="20244970"/>
<dbReference type="Proteomes" id="UP000030746">
    <property type="component" value="Unassembled WGS sequence"/>
</dbReference>
<dbReference type="InterPro" id="IPR029723">
    <property type="entry name" value="GPR137"/>
</dbReference>
<proteinExistence type="predicted"/>
<dbReference type="HOGENOM" id="CLU_050057_0_0_1"/>
<feature type="transmembrane region" description="Helical" evidence="7">
    <location>
        <begin position="172"/>
        <end position="195"/>
    </location>
</feature>
<dbReference type="AlphaFoldDB" id="V4A0E2"/>
<dbReference type="RefSeq" id="XP_009059207.1">
    <property type="nucleotide sequence ID" value="XM_009060959.1"/>
</dbReference>
<keyword evidence="6" id="KW-0458">Lysosome</keyword>
<feature type="transmembrane region" description="Helical" evidence="7">
    <location>
        <begin position="305"/>
        <end position="329"/>
    </location>
</feature>
<dbReference type="GeneID" id="20244970"/>
<feature type="transmembrane region" description="Helical" evidence="7">
    <location>
        <begin position="90"/>
        <end position="110"/>
    </location>
</feature>
<dbReference type="PANTHER" id="PTHR15146:SF3">
    <property type="entry name" value="THH1_TOM1_TOM3 DOMAIN-CONTAINING PROTEIN"/>
    <property type="match status" value="1"/>
</dbReference>
<evidence type="ECO:0000256" key="1">
    <source>
        <dbReference type="ARBA" id="ARBA00004127"/>
    </source>
</evidence>
<evidence type="ECO:0000313" key="9">
    <source>
        <dbReference type="Proteomes" id="UP000030746"/>
    </source>
</evidence>
<evidence type="ECO:0000256" key="4">
    <source>
        <dbReference type="ARBA" id="ARBA00022989"/>
    </source>
</evidence>
<feature type="transmembrane region" description="Helical" evidence="7">
    <location>
        <begin position="57"/>
        <end position="78"/>
    </location>
</feature>
<organism evidence="8 9">
    <name type="scientific">Lottia gigantea</name>
    <name type="common">Giant owl limpet</name>
    <dbReference type="NCBI Taxonomy" id="225164"/>
    <lineage>
        <taxon>Eukaryota</taxon>
        <taxon>Metazoa</taxon>
        <taxon>Spiralia</taxon>
        <taxon>Lophotrochozoa</taxon>
        <taxon>Mollusca</taxon>
        <taxon>Gastropoda</taxon>
        <taxon>Patellogastropoda</taxon>
        <taxon>Lottioidea</taxon>
        <taxon>Lottiidae</taxon>
        <taxon>Lottia</taxon>
    </lineage>
</organism>
<dbReference type="EMBL" id="KB202481">
    <property type="protein sequence ID" value="ESO90132.1"/>
    <property type="molecule type" value="Genomic_DNA"/>
</dbReference>
<keyword evidence="3 7" id="KW-0812">Transmembrane</keyword>
<comment type="subcellular location">
    <subcellularLocation>
        <location evidence="1">Endomembrane system</location>
        <topology evidence="1">Multi-pass membrane protein</topology>
    </subcellularLocation>
    <subcellularLocation>
        <location evidence="2">Lysosome membrane</location>
    </subcellularLocation>
</comment>
<evidence type="ECO:0000313" key="8">
    <source>
        <dbReference type="EMBL" id="ESO90132.1"/>
    </source>
</evidence>
<feature type="non-terminal residue" evidence="8">
    <location>
        <position position="366"/>
    </location>
</feature>
<protein>
    <recommendedName>
        <fullName evidence="10">G-protein coupled receptors family 1 profile domain-containing protein</fullName>
    </recommendedName>
</protein>
<evidence type="ECO:0000256" key="2">
    <source>
        <dbReference type="ARBA" id="ARBA00004656"/>
    </source>
</evidence>
<keyword evidence="4 7" id="KW-1133">Transmembrane helix</keyword>
<evidence type="ECO:0000256" key="3">
    <source>
        <dbReference type="ARBA" id="ARBA00022692"/>
    </source>
</evidence>
<evidence type="ECO:0000256" key="7">
    <source>
        <dbReference type="SAM" id="Phobius"/>
    </source>
</evidence>
<dbReference type="GO" id="GO:1904263">
    <property type="term" value="P:positive regulation of TORC1 signaling"/>
    <property type="evidence" value="ECO:0007669"/>
    <property type="project" value="TreeGrafter"/>
</dbReference>
<reference evidence="8 9" key="1">
    <citation type="journal article" date="2013" name="Nature">
        <title>Insights into bilaterian evolution from three spiralian genomes.</title>
        <authorList>
            <person name="Simakov O."/>
            <person name="Marletaz F."/>
            <person name="Cho S.J."/>
            <person name="Edsinger-Gonzales E."/>
            <person name="Havlak P."/>
            <person name="Hellsten U."/>
            <person name="Kuo D.H."/>
            <person name="Larsson T."/>
            <person name="Lv J."/>
            <person name="Arendt D."/>
            <person name="Savage R."/>
            <person name="Osoegawa K."/>
            <person name="de Jong P."/>
            <person name="Grimwood J."/>
            <person name="Chapman J.A."/>
            <person name="Shapiro H."/>
            <person name="Aerts A."/>
            <person name="Otillar R.P."/>
            <person name="Terry A.Y."/>
            <person name="Boore J.L."/>
            <person name="Grigoriev I.V."/>
            <person name="Lindberg D.R."/>
            <person name="Seaver E.C."/>
            <person name="Weisblat D.A."/>
            <person name="Putnam N.H."/>
            <person name="Rokhsar D.S."/>
        </authorList>
    </citation>
    <scope>NUCLEOTIDE SEQUENCE [LARGE SCALE GENOMIC DNA]</scope>
</reference>
<sequence>MSMNNSSSGILNLLANVGNVIPEQSDPDGRIITKDIPVFPSPVNRALSPSVELSLTIAYIVLYGLLFLLVYCQLWMIWYYRHKRFSYQTVFLFLCLLWSGLRTTLFSFYFNDCDEANNLPGVIYWLLYCLPVCLQFVILCLLVLFFAQYTFIYQSFSNYFPCVLYSRRPVRILVGIAAIVFIASNIGCAVIVKYHEAKYMSVPMELLYVRVAINDSLFVIFAIVLSVCIYKMTKMSSSSLVLEAKGTTMCQAISAGLLITLLFTSRAIYNFIAIYPKERSKIPGFGYDWVNVSDQADAYNLDGGYAYLSFGVVLFVWEVFPTFVVVIFFRVRRAVTTSLAESTHSHTSKVFFFDNPRRYDSDDDLS</sequence>
<keyword evidence="9" id="KW-1185">Reference proteome</keyword>
<name>V4A0E2_LOTGI</name>
<dbReference type="STRING" id="225164.V4A0E2"/>
<evidence type="ECO:0008006" key="10">
    <source>
        <dbReference type="Google" id="ProtNLM"/>
    </source>
</evidence>
<accession>V4A0E2</accession>
<keyword evidence="5 7" id="KW-0472">Membrane</keyword>
<gene>
    <name evidence="8" type="ORF">LOTGIDRAFT_192257</name>
</gene>
<feature type="transmembrane region" description="Helical" evidence="7">
    <location>
        <begin position="122"/>
        <end position="151"/>
    </location>
</feature>
<evidence type="ECO:0000256" key="5">
    <source>
        <dbReference type="ARBA" id="ARBA00023136"/>
    </source>
</evidence>
<dbReference type="GO" id="GO:0012505">
    <property type="term" value="C:endomembrane system"/>
    <property type="evidence" value="ECO:0007669"/>
    <property type="project" value="UniProtKB-SubCell"/>
</dbReference>
<dbReference type="PANTHER" id="PTHR15146">
    <property type="entry name" value="INTEGRAL MEMBRANE PROTEIN GPR137"/>
    <property type="match status" value="1"/>
</dbReference>